<keyword evidence="4 7" id="KW-0479">Metal-binding</keyword>
<dbReference type="EMBL" id="PNXY01000044">
    <property type="protein sequence ID" value="PMS22221.1"/>
    <property type="molecule type" value="Genomic_DNA"/>
</dbReference>
<keyword evidence="6 9" id="KW-0560">Oxidoreductase</keyword>
<dbReference type="InterPro" id="IPR002328">
    <property type="entry name" value="ADH_Zn_CS"/>
</dbReference>
<dbReference type="InterPro" id="IPR020843">
    <property type="entry name" value="ER"/>
</dbReference>
<dbReference type="PROSITE" id="PS00059">
    <property type="entry name" value="ADH_ZINC"/>
    <property type="match status" value="1"/>
</dbReference>
<comment type="similarity">
    <text evidence="2 7">Belongs to the zinc-containing alcohol dehydrogenase family.</text>
</comment>
<dbReference type="PANTHER" id="PTHR42940">
    <property type="entry name" value="ALCOHOL DEHYDROGENASE 1-RELATED"/>
    <property type="match status" value="1"/>
</dbReference>
<evidence type="ECO:0000256" key="1">
    <source>
        <dbReference type="ARBA" id="ARBA00001947"/>
    </source>
</evidence>
<evidence type="ECO:0000313" key="11">
    <source>
        <dbReference type="Proteomes" id="UP000235659"/>
    </source>
</evidence>
<dbReference type="Gene3D" id="3.90.180.10">
    <property type="entry name" value="Medium-chain alcohol dehydrogenases, catalytic domain"/>
    <property type="match status" value="1"/>
</dbReference>
<evidence type="ECO:0000256" key="3">
    <source>
        <dbReference type="ARBA" id="ARBA00013190"/>
    </source>
</evidence>
<keyword evidence="11" id="KW-1185">Reference proteome</keyword>
<dbReference type="Proteomes" id="UP000494205">
    <property type="component" value="Unassembled WGS sequence"/>
</dbReference>
<protein>
    <recommendedName>
        <fullName evidence="3">alcohol dehydrogenase</fullName>
        <ecNumber evidence="3">1.1.1.1</ecNumber>
    </recommendedName>
</protein>
<organism evidence="9 12">
    <name type="scientific">Paraburkholderia rhynchosiae</name>
    <dbReference type="NCBI Taxonomy" id="487049"/>
    <lineage>
        <taxon>Bacteria</taxon>
        <taxon>Pseudomonadati</taxon>
        <taxon>Pseudomonadota</taxon>
        <taxon>Betaproteobacteria</taxon>
        <taxon>Burkholderiales</taxon>
        <taxon>Burkholderiaceae</taxon>
        <taxon>Paraburkholderia</taxon>
    </lineage>
</organism>
<evidence type="ECO:0000256" key="2">
    <source>
        <dbReference type="ARBA" id="ARBA00008072"/>
    </source>
</evidence>
<sequence length="354" mass="37038">MKLWAVVTNGEPLQAIEMDDPEPKGAEVLLDVSHCGVCHSDLHFWKGEYNMGNGKVLRITDRGVTLPKAPGHEVVGRVVACGPDATGVNKGDRRIVYPWIGCGVCDRCKAGEDNMCVKQSSIGVVRHGGFGSRVLVPHSRYLVDPGDLDPAVAATYACSGITVLSAIRKLAITDPDSAVLLIGAGGLGQAAIAMLIALGHRNIVVVDVDDSKRQAALASGATAVIDGTAEDLGEQIAQAAGGPVLYAMDFVNRSTTAKVAFDSLGKGGKLVLVGAAGGELELSLAGMIFLPRSVMGTQTGTLQDLKDVVEMARSGKLKSIPIDHMPFDEANEALLRLKSGKVTGRLVLERPEVG</sequence>
<dbReference type="Pfam" id="PF08240">
    <property type="entry name" value="ADH_N"/>
    <property type="match status" value="1"/>
</dbReference>
<dbReference type="SUPFAM" id="SSF51735">
    <property type="entry name" value="NAD(P)-binding Rossmann-fold domains"/>
    <property type="match status" value="1"/>
</dbReference>
<gene>
    <name evidence="10" type="ORF">C0Z16_33175</name>
    <name evidence="9" type="ORF">LMG27174_06475</name>
</gene>
<accession>A0A2N7VYJ1</accession>
<dbReference type="SMART" id="SM00829">
    <property type="entry name" value="PKS_ER"/>
    <property type="match status" value="1"/>
</dbReference>
<proteinExistence type="inferred from homology"/>
<evidence type="ECO:0000256" key="5">
    <source>
        <dbReference type="ARBA" id="ARBA00022833"/>
    </source>
</evidence>
<feature type="domain" description="Enoyl reductase (ER)" evidence="8">
    <location>
        <begin position="10"/>
        <end position="348"/>
    </location>
</feature>
<dbReference type="InterPro" id="IPR013154">
    <property type="entry name" value="ADH-like_N"/>
</dbReference>
<dbReference type="InterPro" id="IPR013149">
    <property type="entry name" value="ADH-like_C"/>
</dbReference>
<dbReference type="EC" id="1.1.1.1" evidence="3"/>
<dbReference type="GO" id="GO:0008270">
    <property type="term" value="F:zinc ion binding"/>
    <property type="evidence" value="ECO:0007669"/>
    <property type="project" value="InterPro"/>
</dbReference>
<dbReference type="InterPro" id="IPR011032">
    <property type="entry name" value="GroES-like_sf"/>
</dbReference>
<evidence type="ECO:0000259" key="8">
    <source>
        <dbReference type="SMART" id="SM00829"/>
    </source>
</evidence>
<dbReference type="GO" id="GO:0004022">
    <property type="term" value="F:alcohol dehydrogenase (NAD+) activity"/>
    <property type="evidence" value="ECO:0007669"/>
    <property type="project" value="UniProtKB-EC"/>
</dbReference>
<dbReference type="EMBL" id="CADIJZ010000038">
    <property type="protein sequence ID" value="CAB3738526.1"/>
    <property type="molecule type" value="Genomic_DNA"/>
</dbReference>
<dbReference type="CDD" id="cd08240">
    <property type="entry name" value="6_hydroxyhexanoate_dh_like"/>
    <property type="match status" value="1"/>
</dbReference>
<reference evidence="10 11" key="1">
    <citation type="submission" date="2018-01" db="EMBL/GenBank/DDBJ databases">
        <title>Whole genome analyses suggest that Burkholderia sensu lato contains two further novel genera in the rhizoxinica-symbiotica group Mycetohabitans gen. nov., and Trinickia gen. nov.: implications for the evolution of diazotrophy and nodulation in the Burkholderiaceae.</title>
        <authorList>
            <person name="Estrada-de los Santos P."/>
            <person name="Palmer M."/>
            <person name="Chavez-Ramirez B."/>
            <person name="Beukes C."/>
            <person name="Steenkamp E.T."/>
            <person name="Hirsch A.M."/>
            <person name="Manyaka P."/>
            <person name="Maluk M."/>
            <person name="Lafos M."/>
            <person name="Crook M."/>
            <person name="Gross E."/>
            <person name="Simon M.F."/>
            <person name="Bueno dos Reis Junior F."/>
            <person name="Poole P.S."/>
            <person name="Venter S.N."/>
            <person name="James E.K."/>
        </authorList>
    </citation>
    <scope>NUCLEOTIDE SEQUENCE [LARGE SCALE GENOMIC DNA]</scope>
    <source>
        <strain evidence="10 11">WSM 3937</strain>
    </source>
</reference>
<dbReference type="SUPFAM" id="SSF50129">
    <property type="entry name" value="GroES-like"/>
    <property type="match status" value="1"/>
</dbReference>
<reference evidence="9 12" key="2">
    <citation type="submission" date="2020-04" db="EMBL/GenBank/DDBJ databases">
        <authorList>
            <person name="De Canck E."/>
        </authorList>
    </citation>
    <scope>NUCLEOTIDE SEQUENCE [LARGE SCALE GENOMIC DNA]</scope>
    <source>
        <strain evidence="9 12">LMG 27174</strain>
    </source>
</reference>
<evidence type="ECO:0000313" key="10">
    <source>
        <dbReference type="EMBL" id="PMS22221.1"/>
    </source>
</evidence>
<dbReference type="GO" id="GO:0005737">
    <property type="term" value="C:cytoplasm"/>
    <property type="evidence" value="ECO:0007669"/>
    <property type="project" value="TreeGrafter"/>
</dbReference>
<dbReference type="InterPro" id="IPR036291">
    <property type="entry name" value="NAD(P)-bd_dom_sf"/>
</dbReference>
<dbReference type="RefSeq" id="WP_102636238.1">
    <property type="nucleotide sequence ID" value="NZ_PNXY01000044.1"/>
</dbReference>
<evidence type="ECO:0000256" key="6">
    <source>
        <dbReference type="ARBA" id="ARBA00023002"/>
    </source>
</evidence>
<dbReference type="PANTHER" id="PTHR42940:SF8">
    <property type="entry name" value="VACUOLAR PROTEIN SORTING-ASSOCIATED PROTEIN 11"/>
    <property type="match status" value="1"/>
</dbReference>
<dbReference type="Proteomes" id="UP000235659">
    <property type="component" value="Unassembled WGS sequence"/>
</dbReference>
<evidence type="ECO:0000256" key="7">
    <source>
        <dbReference type="RuleBase" id="RU361277"/>
    </source>
</evidence>
<dbReference type="Pfam" id="PF00107">
    <property type="entry name" value="ADH_zinc_N"/>
    <property type="match status" value="1"/>
</dbReference>
<dbReference type="OrthoDB" id="9771084at2"/>
<keyword evidence="5 7" id="KW-0862">Zinc</keyword>
<dbReference type="Gene3D" id="3.40.50.720">
    <property type="entry name" value="NAD(P)-binding Rossmann-like Domain"/>
    <property type="match status" value="1"/>
</dbReference>
<dbReference type="AlphaFoldDB" id="A0A2N7VYJ1"/>
<evidence type="ECO:0000313" key="9">
    <source>
        <dbReference type="EMBL" id="CAB3738526.1"/>
    </source>
</evidence>
<evidence type="ECO:0000313" key="12">
    <source>
        <dbReference type="Proteomes" id="UP000494205"/>
    </source>
</evidence>
<evidence type="ECO:0000256" key="4">
    <source>
        <dbReference type="ARBA" id="ARBA00022723"/>
    </source>
</evidence>
<comment type="cofactor">
    <cofactor evidence="1 7">
        <name>Zn(2+)</name>
        <dbReference type="ChEBI" id="CHEBI:29105"/>
    </cofactor>
</comment>
<name>A0A2N7VYJ1_9BURK</name>